<reference evidence="3 4" key="1">
    <citation type="journal article" date="2007" name="Nat. Biotechnol.">
        <title>Complete genome sequence of the myxobacterium Sorangium cellulosum.</title>
        <authorList>
            <person name="Schneiker S."/>
            <person name="Perlova O."/>
            <person name="Kaiser O."/>
            <person name="Gerth K."/>
            <person name="Alici A."/>
            <person name="Altmeyer M.O."/>
            <person name="Bartels D."/>
            <person name="Bekel T."/>
            <person name="Beyer S."/>
            <person name="Bode E."/>
            <person name="Bode H.B."/>
            <person name="Bolten C.J."/>
            <person name="Choudhuri J.V."/>
            <person name="Doss S."/>
            <person name="Elnakady Y.A."/>
            <person name="Frank B."/>
            <person name="Gaigalat L."/>
            <person name="Goesmann A."/>
            <person name="Groeger C."/>
            <person name="Gross F."/>
            <person name="Jelsbak L."/>
            <person name="Jelsbak L."/>
            <person name="Kalinowski J."/>
            <person name="Kegler C."/>
            <person name="Knauber T."/>
            <person name="Konietzny S."/>
            <person name="Kopp M."/>
            <person name="Krause L."/>
            <person name="Krug D."/>
            <person name="Linke B."/>
            <person name="Mahmud T."/>
            <person name="Martinez-Arias R."/>
            <person name="McHardy A.C."/>
            <person name="Merai M."/>
            <person name="Meyer F."/>
            <person name="Mormann S."/>
            <person name="Munoz-Dorado J."/>
            <person name="Perez J."/>
            <person name="Pradella S."/>
            <person name="Rachid S."/>
            <person name="Raddatz G."/>
            <person name="Rosenau F."/>
            <person name="Rueckert C."/>
            <person name="Sasse F."/>
            <person name="Scharfe M."/>
            <person name="Schuster S.C."/>
            <person name="Suen G."/>
            <person name="Treuner-Lange A."/>
            <person name="Velicer G.J."/>
            <person name="Vorholter F.-J."/>
            <person name="Weissman K.J."/>
            <person name="Welch R.D."/>
            <person name="Wenzel S.C."/>
            <person name="Whitworth D.E."/>
            <person name="Wilhelm S."/>
            <person name="Wittmann C."/>
            <person name="Bloecker H."/>
            <person name="Puehler A."/>
            <person name="Mueller R."/>
        </authorList>
    </citation>
    <scope>NUCLEOTIDE SEQUENCE [LARGE SCALE GENOMIC DNA]</scope>
    <source>
        <strain evidence="4">So ce56</strain>
    </source>
</reference>
<keyword evidence="4" id="KW-1185">Reference proteome</keyword>
<gene>
    <name evidence="3" type="ordered locus">sce7874</name>
</gene>
<feature type="region of interest" description="Disordered" evidence="1">
    <location>
        <begin position="99"/>
        <end position="160"/>
    </location>
</feature>
<evidence type="ECO:0000313" key="3">
    <source>
        <dbReference type="EMBL" id="CAN98044.1"/>
    </source>
</evidence>
<feature type="compositionally biased region" description="Gly residues" evidence="1">
    <location>
        <begin position="121"/>
        <end position="130"/>
    </location>
</feature>
<dbReference type="RefSeq" id="WP_012240483.1">
    <property type="nucleotide sequence ID" value="NC_010162.1"/>
</dbReference>
<dbReference type="Pfam" id="PF08706">
    <property type="entry name" value="D5_N"/>
    <property type="match status" value="1"/>
</dbReference>
<dbReference type="AlphaFoldDB" id="A9FBR9"/>
<dbReference type="OrthoDB" id="9763644at2"/>
<dbReference type="KEGG" id="scl:sce7874"/>
<name>A9FBR9_SORC5</name>
<dbReference type="BioCyc" id="SCEL448385:SCE_RS52365-MONOMER"/>
<evidence type="ECO:0000259" key="2">
    <source>
        <dbReference type="Pfam" id="PF08706"/>
    </source>
</evidence>
<evidence type="ECO:0000256" key="1">
    <source>
        <dbReference type="SAM" id="MobiDB-lite"/>
    </source>
</evidence>
<accession>A9FBR9</accession>
<feature type="domain" description="Bacteriophage/plasmid primase P4 C-terminal" evidence="2">
    <location>
        <begin position="39"/>
        <end position="104"/>
    </location>
</feature>
<evidence type="ECO:0000313" key="4">
    <source>
        <dbReference type="Proteomes" id="UP000002139"/>
    </source>
</evidence>
<protein>
    <recommendedName>
        <fullName evidence="2">Bacteriophage/plasmid primase P4 C-terminal domain-containing protein</fullName>
    </recommendedName>
</protein>
<dbReference type="EMBL" id="AM746676">
    <property type="protein sequence ID" value="CAN98044.1"/>
    <property type="molecule type" value="Genomic_DNA"/>
</dbReference>
<organism evidence="3 4">
    <name type="scientific">Sorangium cellulosum (strain So ce56)</name>
    <name type="common">Polyangium cellulosum (strain So ce56)</name>
    <dbReference type="NCBI Taxonomy" id="448385"/>
    <lineage>
        <taxon>Bacteria</taxon>
        <taxon>Pseudomonadati</taxon>
        <taxon>Myxococcota</taxon>
        <taxon>Polyangia</taxon>
        <taxon>Polyangiales</taxon>
        <taxon>Polyangiaceae</taxon>
        <taxon>Sorangium</taxon>
    </lineage>
</organism>
<proteinExistence type="predicted"/>
<dbReference type="STRING" id="448385.sce7874"/>
<dbReference type="Proteomes" id="UP000002139">
    <property type="component" value="Chromosome"/>
</dbReference>
<dbReference type="InterPro" id="IPR014818">
    <property type="entry name" value="Phage/plasmid_primase_P4_C"/>
</dbReference>
<dbReference type="HOGENOM" id="CLU_1320221_0_0_7"/>
<sequence>MLPAGASAGGGAANGNGSPQLVLVPPRQGTAPDSDLANAERLVALYGCDLRHVGALGGWHAWTGLRSCCDRGTAAECAKETTRRLLTNAEFAMSEAAKRVKRAHDDDVAKAKAQHKEAGRGRSGGRGEVGCGSESKARGGRRTKATGSMPPLSGPRARLGMRVGTSDKAGFQKARGWQPSGLRLLAARTVYSAEARAAQIRVGAGGER</sequence>
<feature type="compositionally biased region" description="Basic and acidic residues" evidence="1">
    <location>
        <begin position="103"/>
        <end position="120"/>
    </location>
</feature>
<feature type="region of interest" description="Disordered" evidence="1">
    <location>
        <begin position="1"/>
        <end position="34"/>
    </location>
</feature>